<accession>A0AAP0QIU2</accession>
<dbReference type="Proteomes" id="UP001428341">
    <property type="component" value="Unassembled WGS sequence"/>
</dbReference>
<name>A0AAP0QIU2_9ROSI</name>
<evidence type="ECO:0000313" key="1">
    <source>
        <dbReference type="EMBL" id="KAK9199368.1"/>
    </source>
</evidence>
<proteinExistence type="predicted"/>
<keyword evidence="2" id="KW-1185">Reference proteome</keyword>
<organism evidence="1 2">
    <name type="scientific">Citrus x changshan-huyou</name>
    <dbReference type="NCBI Taxonomy" id="2935761"/>
    <lineage>
        <taxon>Eukaryota</taxon>
        <taxon>Viridiplantae</taxon>
        <taxon>Streptophyta</taxon>
        <taxon>Embryophyta</taxon>
        <taxon>Tracheophyta</taxon>
        <taxon>Spermatophyta</taxon>
        <taxon>Magnoliopsida</taxon>
        <taxon>eudicotyledons</taxon>
        <taxon>Gunneridae</taxon>
        <taxon>Pentapetalae</taxon>
        <taxon>rosids</taxon>
        <taxon>malvids</taxon>
        <taxon>Sapindales</taxon>
        <taxon>Rutaceae</taxon>
        <taxon>Aurantioideae</taxon>
        <taxon>Citrus</taxon>
    </lineage>
</organism>
<gene>
    <name evidence="1" type="ORF">WN944_014559</name>
</gene>
<sequence length="79" mass="8554">MLVVRCKETMTWVSCLVYSGDVVHGDEETSESSAEFPKAFSLSSKDMGGSTSGFSISRDNPHTGDTLALQVQYDLLGVF</sequence>
<dbReference type="AlphaFoldDB" id="A0AAP0QIU2"/>
<comment type="caution">
    <text evidence="1">The sequence shown here is derived from an EMBL/GenBank/DDBJ whole genome shotgun (WGS) entry which is preliminary data.</text>
</comment>
<evidence type="ECO:0000313" key="2">
    <source>
        <dbReference type="Proteomes" id="UP001428341"/>
    </source>
</evidence>
<dbReference type="EMBL" id="JBCGBO010000005">
    <property type="protein sequence ID" value="KAK9199368.1"/>
    <property type="molecule type" value="Genomic_DNA"/>
</dbReference>
<protein>
    <submittedName>
        <fullName evidence="1">Uncharacterized protein</fullName>
    </submittedName>
</protein>
<reference evidence="1 2" key="1">
    <citation type="submission" date="2024-05" db="EMBL/GenBank/DDBJ databases">
        <title>Haplotype-resolved chromosome-level genome assembly of Huyou (Citrus changshanensis).</title>
        <authorList>
            <person name="Miao C."/>
            <person name="Chen W."/>
            <person name="Wu Y."/>
            <person name="Wang L."/>
            <person name="Zhao S."/>
            <person name="Grierson D."/>
            <person name="Xu C."/>
            <person name="Chen K."/>
        </authorList>
    </citation>
    <scope>NUCLEOTIDE SEQUENCE [LARGE SCALE GENOMIC DNA]</scope>
    <source>
        <strain evidence="1">01-14</strain>
        <tissue evidence="1">Leaf</tissue>
    </source>
</reference>